<accession>A0A377CAX1</accession>
<feature type="transmembrane region" description="Helical" evidence="1">
    <location>
        <begin position="54"/>
        <end position="76"/>
    </location>
</feature>
<keyword evidence="1" id="KW-1133">Transmembrane helix</keyword>
<sequence length="174" mass="18856">MIGRISRFMTRFVSRWLPDPLIFAMLLTLLTFVIALWLTPQTPISMVKMWGDGFWNLLAFGMQMALIIVTGHALASSAPVKSLLRTAASAAKTPVQGVMLVTFFGSVACVINWGFGLVVGAMFAREVAAEYPVLIIRCSLPAPTLVFSPGVAASLAQCLCWLQHRATRLSISPG</sequence>
<dbReference type="EMBL" id="UGEX01000001">
    <property type="protein sequence ID" value="STL89442.1"/>
    <property type="molecule type" value="Genomic_DNA"/>
</dbReference>
<organism evidence="2 3">
    <name type="scientific">Escherichia coli</name>
    <dbReference type="NCBI Taxonomy" id="562"/>
    <lineage>
        <taxon>Bacteria</taxon>
        <taxon>Pseudomonadati</taxon>
        <taxon>Pseudomonadota</taxon>
        <taxon>Gammaproteobacteria</taxon>
        <taxon>Enterobacterales</taxon>
        <taxon>Enterobacteriaceae</taxon>
        <taxon>Escherichia</taxon>
    </lineage>
</organism>
<name>A0A377CAX1_ECOLX</name>
<dbReference type="PANTHER" id="PTHR41983:SF2">
    <property type="entry name" value="SHORT-CHAIN FATTY ACID TRANSPORTER-RELATED"/>
    <property type="match status" value="1"/>
</dbReference>
<feature type="transmembrane region" description="Helical" evidence="1">
    <location>
        <begin position="21"/>
        <end position="39"/>
    </location>
</feature>
<protein>
    <submittedName>
        <fullName evidence="2">Short-chain fatty acid transporter</fullName>
    </submittedName>
</protein>
<dbReference type="Proteomes" id="UP000254088">
    <property type="component" value="Unassembled WGS sequence"/>
</dbReference>
<evidence type="ECO:0000313" key="3">
    <source>
        <dbReference type="Proteomes" id="UP000254088"/>
    </source>
</evidence>
<dbReference type="InterPro" id="IPR006160">
    <property type="entry name" value="SCFA_transpt_AtoE"/>
</dbReference>
<keyword evidence="1" id="KW-0812">Transmembrane</keyword>
<dbReference type="AlphaFoldDB" id="A0A377CAX1"/>
<evidence type="ECO:0000256" key="1">
    <source>
        <dbReference type="SAM" id="Phobius"/>
    </source>
</evidence>
<reference evidence="2 3" key="1">
    <citation type="submission" date="2018-06" db="EMBL/GenBank/DDBJ databases">
        <authorList>
            <consortium name="Pathogen Informatics"/>
            <person name="Doyle S."/>
        </authorList>
    </citation>
    <scope>NUCLEOTIDE SEQUENCE [LARGE SCALE GENOMIC DNA]</scope>
    <source>
        <strain evidence="2 3">NCTC10429</strain>
    </source>
</reference>
<evidence type="ECO:0000313" key="2">
    <source>
        <dbReference type="EMBL" id="STL89442.1"/>
    </source>
</evidence>
<keyword evidence="1" id="KW-0472">Membrane</keyword>
<dbReference type="GO" id="GO:0005886">
    <property type="term" value="C:plasma membrane"/>
    <property type="evidence" value="ECO:0007669"/>
    <property type="project" value="TreeGrafter"/>
</dbReference>
<dbReference type="Pfam" id="PF02667">
    <property type="entry name" value="SCFA_trans"/>
    <property type="match status" value="1"/>
</dbReference>
<gene>
    <name evidence="2" type="primary">atoE_2</name>
    <name evidence="2" type="ORF">NCTC10429_02625</name>
</gene>
<proteinExistence type="predicted"/>
<dbReference type="PANTHER" id="PTHR41983">
    <property type="entry name" value="SHORT-CHAIN FATTY ACID TRANSPORTER-RELATED"/>
    <property type="match status" value="1"/>
</dbReference>
<feature type="transmembrane region" description="Helical" evidence="1">
    <location>
        <begin position="97"/>
        <end position="124"/>
    </location>
</feature>